<protein>
    <submittedName>
        <fullName evidence="1">DUF3553 domain-containing protein</fullName>
    </submittedName>
</protein>
<dbReference type="AlphaFoldDB" id="A0A8J4HAW2"/>
<dbReference type="EMBL" id="DTQM01000188">
    <property type="protein sequence ID" value="HGC43475.1"/>
    <property type="molecule type" value="Genomic_DNA"/>
</dbReference>
<evidence type="ECO:0000313" key="1">
    <source>
        <dbReference type="EMBL" id="HGC43475.1"/>
    </source>
</evidence>
<sequence>MVSSFPSLPPALIEPGQWVRNPAQPDWGIGQVQSAIGERITVNFEHIGKILVNIRVVSLEIVESDAP</sequence>
<proteinExistence type="predicted"/>
<dbReference type="InterPro" id="IPR021938">
    <property type="entry name" value="DUF3553"/>
</dbReference>
<name>A0A8J4HAW2_9PROT</name>
<organism evidence="1">
    <name type="scientific">Acidicaldus sp</name>
    <dbReference type="NCBI Taxonomy" id="1872105"/>
    <lineage>
        <taxon>Bacteria</taxon>
        <taxon>Pseudomonadati</taxon>
        <taxon>Pseudomonadota</taxon>
        <taxon>Alphaproteobacteria</taxon>
        <taxon>Acetobacterales</taxon>
        <taxon>Acetobacteraceae</taxon>
        <taxon>Acidicaldus</taxon>
    </lineage>
</organism>
<reference evidence="1" key="1">
    <citation type="journal article" date="2020" name="mSystems">
        <title>Genome- and Community-Level Interaction Insights into Carbon Utilization and Element Cycling Functions of Hydrothermarchaeota in Hydrothermal Sediment.</title>
        <authorList>
            <person name="Zhou Z."/>
            <person name="Liu Y."/>
            <person name="Xu W."/>
            <person name="Pan J."/>
            <person name="Luo Z.H."/>
            <person name="Li M."/>
        </authorList>
    </citation>
    <scope>NUCLEOTIDE SEQUENCE</scope>
    <source>
        <strain evidence="1">SpSt-997</strain>
    </source>
</reference>
<dbReference type="Pfam" id="PF12073">
    <property type="entry name" value="DUF3553"/>
    <property type="match status" value="1"/>
</dbReference>
<accession>A0A8J4HAW2</accession>
<comment type="caution">
    <text evidence="1">The sequence shown here is derived from an EMBL/GenBank/DDBJ whole genome shotgun (WGS) entry which is preliminary data.</text>
</comment>
<gene>
    <name evidence="1" type="ORF">ENY07_09705</name>
</gene>